<dbReference type="KEGG" id="bgt:106058553"/>
<dbReference type="Proteomes" id="UP001165740">
    <property type="component" value="Chromosome 1"/>
</dbReference>
<keyword evidence="6" id="KW-1185">Reference proteome</keyword>
<evidence type="ECO:0000259" key="5">
    <source>
        <dbReference type="PROSITE" id="PS50089"/>
    </source>
</evidence>
<evidence type="ECO:0000256" key="2">
    <source>
        <dbReference type="ARBA" id="ARBA00022833"/>
    </source>
</evidence>
<dbReference type="InterPro" id="IPR001841">
    <property type="entry name" value="Znf_RING"/>
</dbReference>
<dbReference type="SUPFAM" id="SSF57850">
    <property type="entry name" value="RING/U-box"/>
    <property type="match status" value="1"/>
</dbReference>
<gene>
    <name evidence="7" type="primary">LOC106058553</name>
</gene>
<dbReference type="AlphaFoldDB" id="A0A9U8E3I2"/>
<evidence type="ECO:0000313" key="7">
    <source>
        <dbReference type="RefSeq" id="XP_013071460.2"/>
    </source>
</evidence>
<dbReference type="SMART" id="SM00184">
    <property type="entry name" value="RING"/>
    <property type="match status" value="1"/>
</dbReference>
<protein>
    <submittedName>
        <fullName evidence="7">E3 ubiquitin-protein ligase RNF34-like</fullName>
    </submittedName>
</protein>
<keyword evidence="1 3" id="KW-0863">Zinc-finger</keyword>
<dbReference type="PROSITE" id="PS50089">
    <property type="entry name" value="ZF_RING_2"/>
    <property type="match status" value="1"/>
</dbReference>
<dbReference type="OrthoDB" id="10251804at2759"/>
<keyword evidence="2" id="KW-0862">Zinc</keyword>
<evidence type="ECO:0000256" key="1">
    <source>
        <dbReference type="ARBA" id="ARBA00022771"/>
    </source>
</evidence>
<feature type="domain" description="RING-type" evidence="5">
    <location>
        <begin position="312"/>
        <end position="347"/>
    </location>
</feature>
<dbReference type="RefSeq" id="XP_013071460.2">
    <property type="nucleotide sequence ID" value="XM_013216006.2"/>
</dbReference>
<evidence type="ECO:0000256" key="4">
    <source>
        <dbReference type="SAM" id="MobiDB-lite"/>
    </source>
</evidence>
<dbReference type="OMA" id="IGIYNER"/>
<reference evidence="7" key="1">
    <citation type="submission" date="2025-08" db="UniProtKB">
        <authorList>
            <consortium name="RefSeq"/>
        </authorList>
    </citation>
    <scope>IDENTIFICATION</scope>
</reference>
<sequence>MTAFYESYLPSFDFSKSIQSNYLIEKDEPDRIPLPSFKPETFTTDFVTQPNHYVKAIETDSTVNSGAIPKSKHSSCKTKNVSWSSELTTLMPTVNVAEECHQLIQAIRKESDFVQKPSLQAVKWMVDDSYNTDCTTLTTNIELIAILLHIKLQRFPTVKEIMDMIENNVELNEDNLIHSILKLCQSSGISALKSILASFHNADSPQDHTSPEDHTSPDSTQDHTFPDSTKDHTLPDSTQDHTSLPAVSVNLESDSCVQDSSTVNFAPVMSIQDDVNISQEKQQTISPEDHKNILKLHALKREQNYLKNSLTCLICKERQIDTMLLPCGHVVLCSVCSESCYSCPVCKKTALAEVKTYLS</sequence>
<accession>A0A9U8E3I2</accession>
<name>A0A9U8E3I2_BIOGL</name>
<organism evidence="6 7">
    <name type="scientific">Biomphalaria glabrata</name>
    <name type="common">Bloodfluke planorb</name>
    <name type="synonym">Freshwater snail</name>
    <dbReference type="NCBI Taxonomy" id="6526"/>
    <lineage>
        <taxon>Eukaryota</taxon>
        <taxon>Metazoa</taxon>
        <taxon>Spiralia</taxon>
        <taxon>Lophotrochozoa</taxon>
        <taxon>Mollusca</taxon>
        <taxon>Gastropoda</taxon>
        <taxon>Heterobranchia</taxon>
        <taxon>Euthyneura</taxon>
        <taxon>Panpulmonata</taxon>
        <taxon>Hygrophila</taxon>
        <taxon>Lymnaeoidea</taxon>
        <taxon>Planorbidae</taxon>
        <taxon>Biomphalaria</taxon>
    </lineage>
</organism>
<evidence type="ECO:0000313" key="6">
    <source>
        <dbReference type="Proteomes" id="UP001165740"/>
    </source>
</evidence>
<keyword evidence="1 3" id="KW-0479">Metal-binding</keyword>
<dbReference type="GO" id="GO:0008270">
    <property type="term" value="F:zinc ion binding"/>
    <property type="evidence" value="ECO:0007669"/>
    <property type="project" value="UniProtKB-KW"/>
</dbReference>
<dbReference type="Gene3D" id="3.30.40.10">
    <property type="entry name" value="Zinc/RING finger domain, C3HC4 (zinc finger)"/>
    <property type="match status" value="1"/>
</dbReference>
<feature type="region of interest" description="Disordered" evidence="4">
    <location>
        <begin position="202"/>
        <end position="242"/>
    </location>
</feature>
<dbReference type="InterPro" id="IPR013083">
    <property type="entry name" value="Znf_RING/FYVE/PHD"/>
</dbReference>
<dbReference type="Pfam" id="PF13920">
    <property type="entry name" value="zf-C3HC4_3"/>
    <property type="match status" value="1"/>
</dbReference>
<feature type="compositionally biased region" description="Basic and acidic residues" evidence="4">
    <location>
        <begin position="205"/>
        <end position="234"/>
    </location>
</feature>
<proteinExistence type="predicted"/>
<evidence type="ECO:0000256" key="3">
    <source>
        <dbReference type="PROSITE-ProRule" id="PRU00175"/>
    </source>
</evidence>
<dbReference type="GeneID" id="106058553"/>